<evidence type="ECO:0000313" key="5">
    <source>
        <dbReference type="EMBL" id="SMO67317.1"/>
    </source>
</evidence>
<evidence type="ECO:0000256" key="3">
    <source>
        <dbReference type="ARBA" id="ARBA00023163"/>
    </source>
</evidence>
<dbReference type="Pfam" id="PF13401">
    <property type="entry name" value="AAA_22"/>
    <property type="match status" value="1"/>
</dbReference>
<dbReference type="PANTHER" id="PTHR44688">
    <property type="entry name" value="DNA-BINDING TRANSCRIPTIONAL ACTIVATOR DEVR_DOSR"/>
    <property type="match status" value="1"/>
</dbReference>
<evidence type="ECO:0000259" key="4">
    <source>
        <dbReference type="PROSITE" id="PS50043"/>
    </source>
</evidence>
<dbReference type="InterPro" id="IPR011990">
    <property type="entry name" value="TPR-like_helical_dom_sf"/>
</dbReference>
<dbReference type="SMART" id="SM00421">
    <property type="entry name" value="HTH_LUXR"/>
    <property type="match status" value="1"/>
</dbReference>
<dbReference type="InterPro" id="IPR036388">
    <property type="entry name" value="WH-like_DNA-bd_sf"/>
</dbReference>
<comment type="caution">
    <text evidence="5">The sequence shown here is derived from an EMBL/GenBank/DDBJ whole genome shotgun (WGS) entry which is preliminary data.</text>
</comment>
<evidence type="ECO:0000256" key="2">
    <source>
        <dbReference type="ARBA" id="ARBA00023125"/>
    </source>
</evidence>
<dbReference type="Gene3D" id="1.10.10.10">
    <property type="entry name" value="Winged helix-like DNA-binding domain superfamily/Winged helix DNA-binding domain"/>
    <property type="match status" value="1"/>
</dbReference>
<keyword evidence="2" id="KW-0238">DNA-binding</keyword>
<sequence length="900" mass="95830">MALTSGRGLVWPLIDRTEISSELARALESRRTIVVSGRSGVGKTRLVTDLTAGLPGLARIAGTPTFPAIPGAAISALVQNRDTVVPTAGIIAALSQMVLRRKLDTIVIDDAHDLDEVSAAALHHCSEVHDLRMVLVFREGRTLPAPFQSAIRREGTAWIQVPEATPDEVEEILRRALVPAVSTAAVEHLRRASEGNLLYLRHLVEGSVRSGALSADYDLWSFRRPPEGTPLLNDMLRRRFASLSAASRELADLLAVAGPVPADLLALLGPEAAAEELEDAELLAPPDDTDTVKLAHPVYRDWLAADLGVRRRRRLLSTLIDSVESGPRDAGTDLRLAVWRRESGRHTLPEEALSAASTAFAGRQPQLAVELATHAWEQADPGWENRGRAGLLAARCHEQLGDAHRAVALYRDIKRADVPAIIKAKAAARRAECLRAQLGDQASAQRVLAEAAAEFTDNPSGHLLQTQVATGLFCDGDLSAATAITAPLLDAVTAPDVQASAAVVASRCLVHLDRPDEVVKLSARMSALFDDPDVLAVTTPEIVVHAEAMALARLGHRTAADEIIGRLSRLDLTLSSPIAGAFADFARGVVALLTDRPAEAEKAFTRSAAAAFHEAELPGYAEWCEIAALVAATDLGRSDLEERLARIDDHRQPDFGLFTPELLRAEARVRSLVGVSDEARRTWCRAAEVAASRQDWLSAVETGLDLLGAGQLDELDEVLLALPPPTSPSAQALRAGARAARSEPTELGRVADTIAPSRPARAADMWALAARTAYSCGDPAAAAFGARARRLAGSVPGLTRPRCWLPVVLSAREEEIAVLAAEGLSNPAIARKLGLATKTVENHLGHAFSKLGISGRDGLAETLGLDVGCLTPDGQILSRAPISPGDSRTGRTAAVVRRRG</sequence>
<dbReference type="PROSITE" id="PS50043">
    <property type="entry name" value="HTH_LUXR_2"/>
    <property type="match status" value="1"/>
</dbReference>
<dbReference type="InterPro" id="IPR016032">
    <property type="entry name" value="Sig_transdc_resp-reg_C-effctor"/>
</dbReference>
<dbReference type="Gene3D" id="1.25.40.10">
    <property type="entry name" value="Tetratricopeptide repeat domain"/>
    <property type="match status" value="1"/>
</dbReference>
<proteinExistence type="predicted"/>
<organism evidence="5 6">
    <name type="scientific">Dietzia kunjamensis subsp. schimae</name>
    <dbReference type="NCBI Taxonomy" id="498198"/>
    <lineage>
        <taxon>Bacteria</taxon>
        <taxon>Bacillati</taxon>
        <taxon>Actinomycetota</taxon>
        <taxon>Actinomycetes</taxon>
        <taxon>Mycobacteriales</taxon>
        <taxon>Dietziaceae</taxon>
        <taxon>Dietzia</taxon>
    </lineage>
</organism>
<dbReference type="PRINTS" id="PR00038">
    <property type="entry name" value="HTHLUXR"/>
</dbReference>
<dbReference type="InterPro" id="IPR049945">
    <property type="entry name" value="AAA_22"/>
</dbReference>
<accession>A0ABY1N0V2</accession>
<keyword evidence="1" id="KW-0805">Transcription regulation</keyword>
<gene>
    <name evidence="5" type="ORF">SAMN06265174_103268</name>
</gene>
<dbReference type="PROSITE" id="PS00622">
    <property type="entry name" value="HTH_LUXR_1"/>
    <property type="match status" value="1"/>
</dbReference>
<name>A0ABY1N0V2_9ACTN</name>
<reference evidence="5 6" key="1">
    <citation type="submission" date="2017-05" db="EMBL/GenBank/DDBJ databases">
        <authorList>
            <person name="Varghese N."/>
            <person name="Submissions S."/>
        </authorList>
    </citation>
    <scope>NUCLEOTIDE SEQUENCE [LARGE SCALE GENOMIC DNA]</scope>
    <source>
        <strain evidence="5 6">DSM 45139</strain>
    </source>
</reference>
<dbReference type="InterPro" id="IPR027417">
    <property type="entry name" value="P-loop_NTPase"/>
</dbReference>
<evidence type="ECO:0000256" key="1">
    <source>
        <dbReference type="ARBA" id="ARBA00023015"/>
    </source>
</evidence>
<feature type="domain" description="HTH luxR-type" evidence="4">
    <location>
        <begin position="802"/>
        <end position="867"/>
    </location>
</feature>
<dbReference type="PANTHER" id="PTHR44688:SF16">
    <property type="entry name" value="DNA-BINDING TRANSCRIPTIONAL ACTIVATOR DEVR_DOSR"/>
    <property type="match status" value="1"/>
</dbReference>
<keyword evidence="3" id="KW-0804">Transcription</keyword>
<dbReference type="CDD" id="cd06170">
    <property type="entry name" value="LuxR_C_like"/>
    <property type="match status" value="1"/>
</dbReference>
<dbReference type="InterPro" id="IPR000792">
    <property type="entry name" value="Tscrpt_reg_LuxR_C"/>
</dbReference>
<dbReference type="EMBL" id="FXTG01000003">
    <property type="protein sequence ID" value="SMO67317.1"/>
    <property type="molecule type" value="Genomic_DNA"/>
</dbReference>
<dbReference type="Proteomes" id="UP000315460">
    <property type="component" value="Unassembled WGS sequence"/>
</dbReference>
<dbReference type="Pfam" id="PF00196">
    <property type="entry name" value="GerE"/>
    <property type="match status" value="1"/>
</dbReference>
<dbReference type="SUPFAM" id="SSF52540">
    <property type="entry name" value="P-loop containing nucleoside triphosphate hydrolases"/>
    <property type="match status" value="1"/>
</dbReference>
<protein>
    <submittedName>
        <fullName evidence="5">Regulatory protein, luxR family</fullName>
    </submittedName>
</protein>
<dbReference type="RefSeq" id="WP_154829898.1">
    <property type="nucleotide sequence ID" value="NZ_BAAAQH010000012.1"/>
</dbReference>
<keyword evidence="6" id="KW-1185">Reference proteome</keyword>
<dbReference type="SUPFAM" id="SSF46894">
    <property type="entry name" value="C-terminal effector domain of the bipartite response regulators"/>
    <property type="match status" value="1"/>
</dbReference>
<evidence type="ECO:0000313" key="6">
    <source>
        <dbReference type="Proteomes" id="UP000315460"/>
    </source>
</evidence>